<keyword evidence="9" id="KW-0963">Cytoplasm</keyword>
<keyword evidence="2 9" id="KW-0479">Metal-binding</keyword>
<dbReference type="AlphaFoldDB" id="A0A849AAV4"/>
<feature type="region of interest" description="Disordered" evidence="10">
    <location>
        <begin position="248"/>
        <end position="289"/>
    </location>
</feature>
<evidence type="ECO:0000313" key="13">
    <source>
        <dbReference type="Proteomes" id="UP000562984"/>
    </source>
</evidence>
<dbReference type="PANTHER" id="PTHR10584">
    <property type="entry name" value="SUGAR KINASE"/>
    <property type="match status" value="1"/>
</dbReference>
<comment type="catalytic activity">
    <reaction evidence="9">
        <text>D-ribose + ATP = D-ribose 5-phosphate + ADP + H(+)</text>
        <dbReference type="Rhea" id="RHEA:13697"/>
        <dbReference type="ChEBI" id="CHEBI:15378"/>
        <dbReference type="ChEBI" id="CHEBI:30616"/>
        <dbReference type="ChEBI" id="CHEBI:47013"/>
        <dbReference type="ChEBI" id="CHEBI:78346"/>
        <dbReference type="ChEBI" id="CHEBI:456216"/>
        <dbReference type="EC" id="2.7.1.15"/>
    </reaction>
</comment>
<evidence type="ECO:0000256" key="6">
    <source>
        <dbReference type="ARBA" id="ARBA00022842"/>
    </source>
</evidence>
<dbReference type="GO" id="GO:0046872">
    <property type="term" value="F:metal ion binding"/>
    <property type="evidence" value="ECO:0007669"/>
    <property type="project" value="UniProtKB-KW"/>
</dbReference>
<dbReference type="Proteomes" id="UP000562984">
    <property type="component" value="Unassembled WGS sequence"/>
</dbReference>
<feature type="compositionally biased region" description="Acidic residues" evidence="10">
    <location>
        <begin position="260"/>
        <end position="271"/>
    </location>
</feature>
<evidence type="ECO:0000256" key="1">
    <source>
        <dbReference type="ARBA" id="ARBA00022679"/>
    </source>
</evidence>
<dbReference type="GO" id="GO:0004747">
    <property type="term" value="F:ribokinase activity"/>
    <property type="evidence" value="ECO:0007669"/>
    <property type="project" value="UniProtKB-UniRule"/>
</dbReference>
<comment type="caution">
    <text evidence="12">The sequence shown here is derived from an EMBL/GenBank/DDBJ whole genome shotgun (WGS) entry which is preliminary data.</text>
</comment>
<evidence type="ECO:0000313" key="12">
    <source>
        <dbReference type="EMBL" id="NNG37077.1"/>
    </source>
</evidence>
<keyword evidence="5 9" id="KW-0067">ATP-binding</keyword>
<keyword evidence="8 9" id="KW-0119">Carbohydrate metabolism</keyword>
<feature type="compositionally biased region" description="Basic and acidic residues" evidence="10">
    <location>
        <begin position="248"/>
        <end position="259"/>
    </location>
</feature>
<feature type="region of interest" description="Disordered" evidence="10">
    <location>
        <begin position="1"/>
        <end position="20"/>
    </location>
</feature>
<comment type="similarity">
    <text evidence="9">Belongs to the carbohydrate kinase PfkB family. Ribokinase subfamily.</text>
</comment>
<evidence type="ECO:0000256" key="10">
    <source>
        <dbReference type="SAM" id="MobiDB-lite"/>
    </source>
</evidence>
<feature type="binding site" evidence="9">
    <location>
        <begin position="306"/>
        <end position="307"/>
    </location>
    <ligand>
        <name>ATP</name>
        <dbReference type="ChEBI" id="CHEBI:30616"/>
    </ligand>
</feature>
<feature type="binding site" evidence="9">
    <location>
        <position position="307"/>
    </location>
    <ligand>
        <name>substrate</name>
    </ligand>
</feature>
<keyword evidence="4 9" id="KW-0418">Kinase</keyword>
<comment type="pathway">
    <text evidence="9">Carbohydrate metabolism; D-ribose degradation; D-ribose 5-phosphate from beta-D-ribopyranose: step 2/2.</text>
</comment>
<feature type="binding site" evidence="9">
    <location>
        <begin position="59"/>
        <end position="63"/>
    </location>
    <ligand>
        <name>substrate</name>
    </ligand>
</feature>
<dbReference type="InterPro" id="IPR002139">
    <property type="entry name" value="Ribo/fructo_kinase"/>
</dbReference>
<comment type="function">
    <text evidence="9">Catalyzes the phosphorylation of ribose at O-5 in a reaction requiring ATP and magnesium. The resulting D-ribose-5-phosphate can then be used either for sythesis of nucleotides, histidine, and tryptophan, or as a component of the pentose phosphate pathway.</text>
</comment>
<dbReference type="PRINTS" id="PR00990">
    <property type="entry name" value="RIBOKINASE"/>
</dbReference>
<feature type="binding site" evidence="9">
    <location>
        <position position="200"/>
    </location>
    <ligand>
        <name>ATP</name>
        <dbReference type="ChEBI" id="CHEBI:30616"/>
    </ligand>
</feature>
<proteinExistence type="inferred from homology"/>
<comment type="subcellular location">
    <subcellularLocation>
        <location evidence="9">Cytoplasm</location>
    </subcellularLocation>
</comment>
<comment type="caution">
    <text evidence="9">Lacks conserved residue(s) required for the propagation of feature annotation.</text>
</comment>
<accession>A0A849AAV4</accession>
<comment type="cofactor">
    <cofactor evidence="9">
        <name>Mg(2+)</name>
        <dbReference type="ChEBI" id="CHEBI:18420"/>
    </cofactor>
    <text evidence="9">Requires a divalent cation, most likely magnesium in vivo, as an electrophilic catalyst to aid phosphoryl group transfer. It is the chelate of the metal and the nucleotide that is the actual substrate.</text>
</comment>
<gene>
    <name evidence="9" type="primary">rbsK</name>
    <name evidence="12" type="ORF">HKD39_15450</name>
</gene>
<feature type="binding site" evidence="9">
    <location>
        <position position="159"/>
    </location>
    <ligand>
        <name>substrate</name>
    </ligand>
</feature>
<evidence type="ECO:0000256" key="3">
    <source>
        <dbReference type="ARBA" id="ARBA00022741"/>
    </source>
</evidence>
<feature type="domain" description="Carbohydrate kinase PfkB" evidence="11">
    <location>
        <begin position="291"/>
        <end position="348"/>
    </location>
</feature>
<feature type="binding site" evidence="9">
    <location>
        <position position="342"/>
    </location>
    <ligand>
        <name>K(+)</name>
        <dbReference type="ChEBI" id="CHEBI:29103"/>
    </ligand>
</feature>
<dbReference type="EC" id="2.7.1.15" evidence="9"/>
<feature type="binding site" evidence="9">
    <location>
        <position position="340"/>
    </location>
    <ligand>
        <name>K(+)</name>
        <dbReference type="ChEBI" id="CHEBI:29103"/>
    </ligand>
</feature>
<feature type="binding site" evidence="9">
    <location>
        <begin position="238"/>
        <end position="243"/>
    </location>
    <ligand>
        <name>ATP</name>
        <dbReference type="ChEBI" id="CHEBI:30616"/>
    </ligand>
</feature>
<dbReference type="CDD" id="cd01174">
    <property type="entry name" value="ribokinase"/>
    <property type="match status" value="1"/>
</dbReference>
<evidence type="ECO:0000256" key="8">
    <source>
        <dbReference type="ARBA" id="ARBA00023277"/>
    </source>
</evidence>
<dbReference type="EMBL" id="JABEND010000010">
    <property type="protein sequence ID" value="NNG37077.1"/>
    <property type="molecule type" value="Genomic_DNA"/>
</dbReference>
<name>A0A849AAV4_9ACTN</name>
<evidence type="ECO:0000256" key="9">
    <source>
        <dbReference type="HAMAP-Rule" id="MF_01987"/>
    </source>
</evidence>
<dbReference type="GO" id="GO:0019303">
    <property type="term" value="P:D-ribose catabolic process"/>
    <property type="evidence" value="ECO:0007669"/>
    <property type="project" value="UniProtKB-UniRule"/>
</dbReference>
<evidence type="ECO:0000256" key="5">
    <source>
        <dbReference type="ARBA" id="ARBA00022840"/>
    </source>
</evidence>
<reference evidence="12 13" key="1">
    <citation type="submission" date="2020-05" db="EMBL/GenBank/DDBJ databases">
        <title>Nakamurella sp. DB0629 isolated from air conditioner.</title>
        <authorList>
            <person name="Kim D.H."/>
            <person name="Kim D.-U."/>
        </authorList>
    </citation>
    <scope>NUCLEOTIDE SEQUENCE [LARGE SCALE GENOMIC DNA]</scope>
    <source>
        <strain evidence="12 13">DB0629</strain>
    </source>
</reference>
<comment type="subunit">
    <text evidence="9">Homodimer.</text>
</comment>
<feature type="binding site" evidence="9">
    <location>
        <position position="303"/>
    </location>
    <ligand>
        <name>K(+)</name>
        <dbReference type="ChEBI" id="CHEBI:29103"/>
    </ligand>
</feature>
<dbReference type="RefSeq" id="WP_171200780.1">
    <property type="nucleotide sequence ID" value="NZ_JABEND010000010.1"/>
</dbReference>
<feature type="binding site" evidence="9">
    <location>
        <begin position="31"/>
        <end position="33"/>
    </location>
    <ligand>
        <name>substrate</name>
    </ligand>
</feature>
<comment type="activity regulation">
    <text evidence="9">Activated by a monovalent cation that binds near, but not in, the active site. The most likely occupant of the site in vivo is potassium. Ion binding induces a conformational change that may alter substrate affinity.</text>
</comment>
<feature type="binding site" evidence="9">
    <location>
        <position position="301"/>
    </location>
    <ligand>
        <name>K(+)</name>
        <dbReference type="ChEBI" id="CHEBI:29103"/>
    </ligand>
</feature>
<organism evidence="12 13">
    <name type="scientific">Nakamurella aerolata</name>
    <dbReference type="NCBI Taxonomy" id="1656892"/>
    <lineage>
        <taxon>Bacteria</taxon>
        <taxon>Bacillati</taxon>
        <taxon>Actinomycetota</taxon>
        <taxon>Actinomycetes</taxon>
        <taxon>Nakamurellales</taxon>
        <taxon>Nakamurellaceae</taxon>
        <taxon>Nakamurella</taxon>
    </lineage>
</organism>
<evidence type="ECO:0000259" key="11">
    <source>
        <dbReference type="Pfam" id="PF00294"/>
    </source>
</evidence>
<keyword evidence="7 9" id="KW-0630">Potassium</keyword>
<dbReference type="HAMAP" id="MF_01987">
    <property type="entry name" value="Ribokinase"/>
    <property type="match status" value="1"/>
</dbReference>
<dbReference type="GO" id="GO:0005829">
    <property type="term" value="C:cytosol"/>
    <property type="evidence" value="ECO:0007669"/>
    <property type="project" value="TreeGrafter"/>
</dbReference>
<feature type="active site" description="Proton acceptor" evidence="9">
    <location>
        <position position="307"/>
    </location>
</feature>
<dbReference type="GO" id="GO:0005524">
    <property type="term" value="F:ATP binding"/>
    <property type="evidence" value="ECO:0007669"/>
    <property type="project" value="UniProtKB-UniRule"/>
</dbReference>
<feature type="binding site" evidence="9">
    <location>
        <position position="337"/>
    </location>
    <ligand>
        <name>K(+)</name>
        <dbReference type="ChEBI" id="CHEBI:29103"/>
    </ligand>
</feature>
<evidence type="ECO:0000256" key="7">
    <source>
        <dbReference type="ARBA" id="ARBA00022958"/>
    </source>
</evidence>
<keyword evidence="13" id="KW-1185">Reference proteome</keyword>
<dbReference type="PANTHER" id="PTHR10584:SF166">
    <property type="entry name" value="RIBOKINASE"/>
    <property type="match status" value="1"/>
</dbReference>
<keyword evidence="6 9" id="KW-0460">Magnesium</keyword>
<dbReference type="SUPFAM" id="SSF53613">
    <property type="entry name" value="Ribokinase-like"/>
    <property type="match status" value="1"/>
</dbReference>
<protein>
    <recommendedName>
        <fullName evidence="9">Ribokinase</fullName>
        <shortName evidence="9">RK</shortName>
        <ecNumber evidence="9">2.7.1.15</ecNumber>
    </recommendedName>
</protein>
<dbReference type="Gene3D" id="3.40.1190.20">
    <property type="match status" value="1"/>
</dbReference>
<sequence length="359" mass="35865">MANPSEPRSGDQRSSGPAATAGGVVVVGSLNEDLRLPTPAVPRAGETVLGGPHSWGIGGKGNNQAVAAARFDAAVTMLGRVGNDAGGRRIRQVLDGEGVDTQHLLDGEQPTGLALIILEPSGENRIIVSPGANGELVPAQLEQASSVLADAAVVLAQLEIDPEMVLAAFRATTGTTVLNAAPARQVSAELLAATSVLVVNEGELAALAGRPDASAVADVDAVVAAAAGVSGPDHIVVTRGAAGAVVIDRTESHRTRPDQLDPDQPDPDQPDPDQPGVGRPDPERTDVRPLVIPAPAVTVVDTTGAGDCFCGVLAAALSAGAGMADAAGLAVRAASIAATRSGAAEAMPYRREVPASSAG</sequence>
<dbReference type="InterPro" id="IPR011877">
    <property type="entry name" value="Ribokinase"/>
</dbReference>
<evidence type="ECO:0000256" key="2">
    <source>
        <dbReference type="ARBA" id="ARBA00022723"/>
    </source>
</evidence>
<dbReference type="InterPro" id="IPR011611">
    <property type="entry name" value="PfkB_dom"/>
</dbReference>
<dbReference type="UniPathway" id="UPA00916">
    <property type="reaction ID" value="UER00889"/>
</dbReference>
<dbReference type="Pfam" id="PF00294">
    <property type="entry name" value="PfkB"/>
    <property type="match status" value="2"/>
</dbReference>
<feature type="domain" description="Carbohydrate kinase PfkB" evidence="11">
    <location>
        <begin position="24"/>
        <end position="254"/>
    </location>
</feature>
<dbReference type="InterPro" id="IPR029056">
    <property type="entry name" value="Ribokinase-like"/>
</dbReference>
<keyword evidence="1 9" id="KW-0808">Transferase</keyword>
<evidence type="ECO:0000256" key="4">
    <source>
        <dbReference type="ARBA" id="ARBA00022777"/>
    </source>
</evidence>
<keyword evidence="3 9" id="KW-0547">Nucleotide-binding</keyword>